<reference evidence="2 3" key="1">
    <citation type="journal article" date="2011" name="J. Bacteriol.">
        <title>Genome sequence of the halotolerant marine bacterium Myxococcus fulvus HW-1.</title>
        <authorList>
            <person name="Li Z.F."/>
            <person name="Li X."/>
            <person name="Liu H."/>
            <person name="Liu X."/>
            <person name="Han K."/>
            <person name="Wu Z.H."/>
            <person name="Hu W."/>
            <person name="Li F.F."/>
            <person name="Li Y.Z."/>
        </authorList>
    </citation>
    <scope>NUCLEOTIDE SEQUENCE [LARGE SCALE GENOMIC DNA]</scope>
    <source>
        <strain evidence="3">ATCC BAA-855 / HW-1</strain>
    </source>
</reference>
<evidence type="ECO:0000256" key="1">
    <source>
        <dbReference type="SAM" id="MobiDB-lite"/>
    </source>
</evidence>
<dbReference type="HOGENOM" id="CLU_159950_0_0_7"/>
<evidence type="ECO:0000313" key="2">
    <source>
        <dbReference type="EMBL" id="AEI68019.1"/>
    </source>
</evidence>
<protein>
    <submittedName>
        <fullName evidence="2">Putative lipoprotein</fullName>
    </submittedName>
</protein>
<dbReference type="Proteomes" id="UP000000488">
    <property type="component" value="Chromosome"/>
</dbReference>
<organism evidence="2 3">
    <name type="scientific">Myxococcus fulvus (strain ATCC BAA-855 / HW-1)</name>
    <dbReference type="NCBI Taxonomy" id="483219"/>
    <lineage>
        <taxon>Bacteria</taxon>
        <taxon>Pseudomonadati</taxon>
        <taxon>Myxococcota</taxon>
        <taxon>Myxococcia</taxon>
        <taxon>Myxococcales</taxon>
        <taxon>Cystobacterineae</taxon>
        <taxon>Myxococcaceae</taxon>
        <taxon>Myxococcus</taxon>
    </lineage>
</organism>
<dbReference type="EMBL" id="CP002830">
    <property type="protein sequence ID" value="AEI68019.1"/>
    <property type="molecule type" value="Genomic_DNA"/>
</dbReference>
<feature type="region of interest" description="Disordered" evidence="1">
    <location>
        <begin position="1"/>
        <end position="23"/>
    </location>
</feature>
<accession>F8CQV5</accession>
<dbReference type="AlphaFoldDB" id="F8CQV5"/>
<dbReference type="KEGG" id="mfu:LILAB_30690"/>
<evidence type="ECO:0000313" key="3">
    <source>
        <dbReference type="Proteomes" id="UP000000488"/>
    </source>
</evidence>
<proteinExistence type="predicted"/>
<sequence>MTRAPRFIPPDTARAGGLDARASSGQIPDMDRLTMAAATALASLVLAACGGDTDDEGQGCAQVRVFARPSSGGAECRSFATPCDVPQGYVGCCGGLYGDCVAPGAQCVDDPLDACSPGAGAADCPGVCQ</sequence>
<gene>
    <name evidence="2" type="ordered locus">LILAB_30690</name>
</gene>
<keyword evidence="2" id="KW-0449">Lipoprotein</keyword>
<name>F8CQV5_MYXFH</name>